<reference evidence="8" key="2">
    <citation type="journal article" date="2023" name="BMC Genomics">
        <title>Pest status, molecular evolution, and epigenetic factors derived from the genome assembly of Frankliniella fusca, a thysanopteran phytovirus vector.</title>
        <authorList>
            <person name="Catto M.A."/>
            <person name="Labadie P.E."/>
            <person name="Jacobson A.L."/>
            <person name="Kennedy G.G."/>
            <person name="Srinivasan R."/>
            <person name="Hunt B.G."/>
        </authorList>
    </citation>
    <scope>NUCLEOTIDE SEQUENCE</scope>
    <source>
        <strain evidence="8">PL_HMW_Pooled</strain>
    </source>
</reference>
<protein>
    <submittedName>
        <fullName evidence="8">Transcription factor 21</fullName>
    </submittedName>
</protein>
<organism evidence="8 9">
    <name type="scientific">Frankliniella fusca</name>
    <dbReference type="NCBI Taxonomy" id="407009"/>
    <lineage>
        <taxon>Eukaryota</taxon>
        <taxon>Metazoa</taxon>
        <taxon>Ecdysozoa</taxon>
        <taxon>Arthropoda</taxon>
        <taxon>Hexapoda</taxon>
        <taxon>Insecta</taxon>
        <taxon>Pterygota</taxon>
        <taxon>Neoptera</taxon>
        <taxon>Paraneoptera</taxon>
        <taxon>Thysanoptera</taxon>
        <taxon>Terebrantia</taxon>
        <taxon>Thripoidea</taxon>
        <taxon>Thripidae</taxon>
        <taxon>Frankliniella</taxon>
    </lineage>
</organism>
<keyword evidence="3" id="KW-0238">DNA-binding</keyword>
<accession>A0AAE1H3F4</accession>
<dbReference type="Pfam" id="PF00010">
    <property type="entry name" value="HLH"/>
    <property type="match status" value="1"/>
</dbReference>
<dbReference type="GO" id="GO:0032502">
    <property type="term" value="P:developmental process"/>
    <property type="evidence" value="ECO:0007669"/>
    <property type="project" value="TreeGrafter"/>
</dbReference>
<keyword evidence="9" id="KW-1185">Reference proteome</keyword>
<comment type="caution">
    <text evidence="8">The sequence shown here is derived from an EMBL/GenBank/DDBJ whole genome shotgun (WGS) entry which is preliminary data.</text>
</comment>
<evidence type="ECO:0000256" key="5">
    <source>
        <dbReference type="ARBA" id="ARBA00023242"/>
    </source>
</evidence>
<dbReference type="GO" id="GO:0005634">
    <property type="term" value="C:nucleus"/>
    <property type="evidence" value="ECO:0007669"/>
    <property type="project" value="UniProtKB-SubCell"/>
</dbReference>
<feature type="compositionally biased region" description="Basic and acidic residues" evidence="6">
    <location>
        <begin position="249"/>
        <end position="268"/>
    </location>
</feature>
<dbReference type="InterPro" id="IPR050283">
    <property type="entry name" value="E-box_TF_Regulators"/>
</dbReference>
<keyword evidence="5" id="KW-0539">Nucleus</keyword>
<dbReference type="GO" id="GO:0000981">
    <property type="term" value="F:DNA-binding transcription factor activity, RNA polymerase II-specific"/>
    <property type="evidence" value="ECO:0007669"/>
    <property type="project" value="TreeGrafter"/>
</dbReference>
<feature type="compositionally biased region" description="Gly residues" evidence="6">
    <location>
        <begin position="222"/>
        <end position="232"/>
    </location>
</feature>
<evidence type="ECO:0000256" key="1">
    <source>
        <dbReference type="ARBA" id="ARBA00004123"/>
    </source>
</evidence>
<evidence type="ECO:0000313" key="9">
    <source>
        <dbReference type="Proteomes" id="UP001219518"/>
    </source>
</evidence>
<evidence type="ECO:0000256" key="2">
    <source>
        <dbReference type="ARBA" id="ARBA00023015"/>
    </source>
</evidence>
<dbReference type="PROSITE" id="PS50888">
    <property type="entry name" value="BHLH"/>
    <property type="match status" value="1"/>
</dbReference>
<dbReference type="SMART" id="SM00353">
    <property type="entry name" value="HLH"/>
    <property type="match status" value="1"/>
</dbReference>
<comment type="subcellular location">
    <subcellularLocation>
        <location evidence="1">Nucleus</location>
    </subcellularLocation>
</comment>
<feature type="domain" description="BHLH" evidence="7">
    <location>
        <begin position="64"/>
        <end position="116"/>
    </location>
</feature>
<dbReference type="PANTHER" id="PTHR23349:SF72">
    <property type="entry name" value="HLH54F"/>
    <property type="match status" value="1"/>
</dbReference>
<evidence type="ECO:0000256" key="3">
    <source>
        <dbReference type="ARBA" id="ARBA00023125"/>
    </source>
</evidence>
<feature type="region of interest" description="Disordered" evidence="6">
    <location>
        <begin position="36"/>
        <end position="68"/>
    </location>
</feature>
<dbReference type="InterPro" id="IPR036638">
    <property type="entry name" value="HLH_DNA-bd_sf"/>
</dbReference>
<evidence type="ECO:0000256" key="6">
    <source>
        <dbReference type="SAM" id="MobiDB-lite"/>
    </source>
</evidence>
<proteinExistence type="predicted"/>
<dbReference type="Proteomes" id="UP001219518">
    <property type="component" value="Unassembled WGS sequence"/>
</dbReference>
<dbReference type="Gene3D" id="4.10.280.10">
    <property type="entry name" value="Helix-loop-helix DNA-binding domain"/>
    <property type="match status" value="1"/>
</dbReference>
<sequence>MPRRKRAEGAGAGCAAAGATKMRLLSLSSRELDDNSMDDGALDADLEDYGSPVGAGSPHAQHPLQRNAANARERARMRVLSRAFCRLKTTLPWVPADTKLSKLDTLRLATSYIAHLRDVLLLPAGEATAGAHPTTNNPLNLAYRPTNIICLAISQLTDISPYSSPRPDSFLPCDTHVFTLRGPSPSPSRVGRLGPARPCPARSPGYREVPRASRCGQTGRAGVAGPGAGPGSSGSSSSASSSSPGPAPDGRDEDEHGLEHEQGDEQRRLSGGRLVDLQQLQQLQQLPQHCHGYQPQADYHPFLQRYVDSSGMAAL</sequence>
<evidence type="ECO:0000259" key="7">
    <source>
        <dbReference type="PROSITE" id="PS50888"/>
    </source>
</evidence>
<feature type="region of interest" description="Disordered" evidence="6">
    <location>
        <begin position="181"/>
        <end position="269"/>
    </location>
</feature>
<dbReference type="SUPFAM" id="SSF47459">
    <property type="entry name" value="HLH, helix-loop-helix DNA-binding domain"/>
    <property type="match status" value="1"/>
</dbReference>
<evidence type="ECO:0000313" key="8">
    <source>
        <dbReference type="EMBL" id="KAK3913868.1"/>
    </source>
</evidence>
<dbReference type="CDD" id="cd11423">
    <property type="entry name" value="bHLH_TS_musculin_like"/>
    <property type="match status" value="1"/>
</dbReference>
<dbReference type="FunFam" id="4.10.280.10:FF:000010">
    <property type="entry name" value="Scleraxis bHLH transcription factor"/>
    <property type="match status" value="1"/>
</dbReference>
<gene>
    <name evidence="8" type="ORF">KUF71_004849</name>
</gene>
<dbReference type="GO" id="GO:0046983">
    <property type="term" value="F:protein dimerization activity"/>
    <property type="evidence" value="ECO:0007669"/>
    <property type="project" value="InterPro"/>
</dbReference>
<name>A0AAE1H3F4_9NEOP</name>
<dbReference type="GO" id="GO:0000977">
    <property type="term" value="F:RNA polymerase II transcription regulatory region sequence-specific DNA binding"/>
    <property type="evidence" value="ECO:0007669"/>
    <property type="project" value="TreeGrafter"/>
</dbReference>
<keyword evidence="4" id="KW-0804">Transcription</keyword>
<dbReference type="EMBL" id="JAHWGI010000340">
    <property type="protein sequence ID" value="KAK3913868.1"/>
    <property type="molecule type" value="Genomic_DNA"/>
</dbReference>
<dbReference type="InterPro" id="IPR011598">
    <property type="entry name" value="bHLH_dom"/>
</dbReference>
<dbReference type="AlphaFoldDB" id="A0AAE1H3F4"/>
<keyword evidence="2" id="KW-0805">Transcription regulation</keyword>
<feature type="compositionally biased region" description="Low complexity" evidence="6">
    <location>
        <begin position="233"/>
        <end position="244"/>
    </location>
</feature>
<reference evidence="8" key="1">
    <citation type="submission" date="2021-07" db="EMBL/GenBank/DDBJ databases">
        <authorList>
            <person name="Catto M.A."/>
            <person name="Jacobson A."/>
            <person name="Kennedy G."/>
            <person name="Labadie P."/>
            <person name="Hunt B.G."/>
            <person name="Srinivasan R."/>
        </authorList>
    </citation>
    <scope>NUCLEOTIDE SEQUENCE</scope>
    <source>
        <strain evidence="8">PL_HMW_Pooled</strain>
        <tissue evidence="8">Head</tissue>
    </source>
</reference>
<feature type="compositionally biased region" description="Acidic residues" evidence="6">
    <location>
        <begin position="36"/>
        <end position="48"/>
    </location>
</feature>
<evidence type="ECO:0000256" key="4">
    <source>
        <dbReference type="ARBA" id="ARBA00023163"/>
    </source>
</evidence>
<dbReference type="PANTHER" id="PTHR23349">
    <property type="entry name" value="BASIC HELIX-LOOP-HELIX TRANSCRIPTION FACTOR, TWIST"/>
    <property type="match status" value="1"/>
</dbReference>